<accession>E7N3H2</accession>
<feature type="transmembrane region" description="Helical" evidence="1">
    <location>
        <begin position="61"/>
        <end position="88"/>
    </location>
</feature>
<sequence length="486" mass="55082">MAGIGFELKKLFRERSAAGYMKAYGYSAIVTTGPFVLMAGMVLAVQMMFRTFEVPQAEMQLYTASVIYSFVFSHVLSSGFVMIITRYLADLLYGGEHRDIAASLFGIAAVTLPFGTIIAVLFFWNKPIAFSTKLLTYIFFMQMTGIWLQGVYLTAVKNYKALFFSYLAGVFISVALCFLVLWTGLLPAVDGSLLAMNIGSAVILTLFLAHILRYFGYTKKGLAFRFLPYFEMHPKLFFIGLFYTAALYTPNFIIWLGPDGILIDGTYRCAPTYDVATFFAFLSIMPVMVMFTVSAELNFYERYAVYFTYITKRGNFRDIEDARIDLLRTLWYELRNIVEFQLVFTIVFLGLGNYFLPFVGLSFGSVNMYNLIVLGAFFVAAAQVVYTLLLYFEDQRGALLVTGGLFFAQIVFGVGGQFFGEVSYGFTFFLASAIVFIGAFLRMQYFCKRINYFVYCARPVFYRPPNGMLTRLSRLLCGKREGDDLV</sequence>
<dbReference type="Proteomes" id="UP000004633">
    <property type="component" value="Unassembled WGS sequence"/>
</dbReference>
<feature type="transmembrane region" description="Helical" evidence="1">
    <location>
        <begin position="398"/>
        <end position="416"/>
    </location>
</feature>
<dbReference type="InterPro" id="IPR031617">
    <property type="entry name" value="PelG"/>
</dbReference>
<proteinExistence type="predicted"/>
<feature type="transmembrane region" description="Helical" evidence="1">
    <location>
        <begin position="136"/>
        <end position="155"/>
    </location>
</feature>
<name>E7N3H2_9FIRM</name>
<keyword evidence="1" id="KW-0812">Transmembrane</keyword>
<evidence type="ECO:0000256" key="1">
    <source>
        <dbReference type="SAM" id="Phobius"/>
    </source>
</evidence>
<keyword evidence="1" id="KW-0472">Membrane</keyword>
<dbReference type="EMBL" id="AECV01000035">
    <property type="protein sequence ID" value="EFW29157.1"/>
    <property type="molecule type" value="Genomic_DNA"/>
</dbReference>
<feature type="transmembrane region" description="Helical" evidence="1">
    <location>
        <begin position="236"/>
        <end position="255"/>
    </location>
</feature>
<dbReference type="STRING" id="749551.HMPREF9555_01562"/>
<feature type="transmembrane region" description="Helical" evidence="1">
    <location>
        <begin position="337"/>
        <end position="356"/>
    </location>
</feature>
<feature type="transmembrane region" description="Helical" evidence="1">
    <location>
        <begin position="275"/>
        <end position="293"/>
    </location>
</feature>
<feature type="transmembrane region" description="Helical" evidence="1">
    <location>
        <begin position="100"/>
        <end position="124"/>
    </location>
</feature>
<feature type="transmembrane region" description="Helical" evidence="1">
    <location>
        <begin position="368"/>
        <end position="391"/>
    </location>
</feature>
<organism evidence="2 3">
    <name type="scientific">Selenomonas artemidis F0399</name>
    <dbReference type="NCBI Taxonomy" id="749551"/>
    <lineage>
        <taxon>Bacteria</taxon>
        <taxon>Bacillati</taxon>
        <taxon>Bacillota</taxon>
        <taxon>Negativicutes</taxon>
        <taxon>Selenomonadales</taxon>
        <taxon>Selenomonadaceae</taxon>
        <taxon>Selenomonas</taxon>
    </lineage>
</organism>
<dbReference type="HOGENOM" id="CLU_043533_1_0_9"/>
<gene>
    <name evidence="2" type="ORF">HMPREF9555_01562</name>
</gene>
<feature type="transmembrane region" description="Helical" evidence="1">
    <location>
        <begin position="422"/>
        <end position="441"/>
    </location>
</feature>
<feature type="transmembrane region" description="Helical" evidence="1">
    <location>
        <begin position="162"/>
        <end position="182"/>
    </location>
</feature>
<keyword evidence="3" id="KW-1185">Reference proteome</keyword>
<comment type="caution">
    <text evidence="2">The sequence shown here is derived from an EMBL/GenBank/DDBJ whole genome shotgun (WGS) entry which is preliminary data.</text>
</comment>
<dbReference type="AlphaFoldDB" id="E7N3H2"/>
<keyword evidence="1" id="KW-1133">Transmembrane helix</keyword>
<feature type="transmembrane region" description="Helical" evidence="1">
    <location>
        <begin position="194"/>
        <end position="215"/>
    </location>
</feature>
<evidence type="ECO:0008006" key="4">
    <source>
        <dbReference type="Google" id="ProtNLM"/>
    </source>
</evidence>
<dbReference type="Pfam" id="PF16933">
    <property type="entry name" value="PelG"/>
    <property type="match status" value="1"/>
</dbReference>
<protein>
    <recommendedName>
        <fullName evidence="4">Exopolysaccharide Pel transporter PelG</fullName>
    </recommendedName>
</protein>
<feature type="transmembrane region" description="Helical" evidence="1">
    <location>
        <begin position="23"/>
        <end position="49"/>
    </location>
</feature>
<evidence type="ECO:0000313" key="3">
    <source>
        <dbReference type="Proteomes" id="UP000004633"/>
    </source>
</evidence>
<evidence type="ECO:0000313" key="2">
    <source>
        <dbReference type="EMBL" id="EFW29157.1"/>
    </source>
</evidence>
<dbReference type="RefSeq" id="WP_009350205.1">
    <property type="nucleotide sequence ID" value="NZ_GL638147.1"/>
</dbReference>
<reference evidence="2 3" key="1">
    <citation type="submission" date="2010-08" db="EMBL/GenBank/DDBJ databases">
        <authorList>
            <person name="Weinstock G."/>
            <person name="Sodergren E."/>
            <person name="Clifton S."/>
            <person name="Fulton L."/>
            <person name="Fulton B."/>
            <person name="Courtney L."/>
            <person name="Fronick C."/>
            <person name="Harrison M."/>
            <person name="Strong C."/>
            <person name="Farmer C."/>
            <person name="Delahaunty K."/>
            <person name="Markovic C."/>
            <person name="Hall O."/>
            <person name="Minx P."/>
            <person name="Tomlinson C."/>
            <person name="Mitreva M."/>
            <person name="Hou S."/>
            <person name="Chen J."/>
            <person name="Wollam A."/>
            <person name="Pepin K.H."/>
            <person name="Johnson M."/>
            <person name="Bhonagiri V."/>
            <person name="Zhang X."/>
            <person name="Suruliraj S."/>
            <person name="Warren W."/>
            <person name="Chinwalla A."/>
            <person name="Mardis E.R."/>
            <person name="Wilson R.K."/>
        </authorList>
    </citation>
    <scope>NUCLEOTIDE SEQUENCE [LARGE SCALE GENOMIC DNA]</scope>
    <source>
        <strain evidence="2 3">F0399</strain>
    </source>
</reference>